<evidence type="ECO:0000313" key="1">
    <source>
        <dbReference type="EMBL" id="KAJ9116011.1"/>
    </source>
</evidence>
<gene>
    <name evidence="1" type="ORF">QFC24_006852</name>
</gene>
<comment type="caution">
    <text evidence="1">The sequence shown here is derived from an EMBL/GenBank/DDBJ whole genome shotgun (WGS) entry which is preliminary data.</text>
</comment>
<sequence length="894" mass="98054">MDHDDAKKMMANFIKPIAQALKEVHIVLKADDVLSQISNAKAKGETPAGMRARAQALGSGGQMLSVIADLYEEYEKGLRAAGSLDFDDLLGYGLKLLRQERHVLNSVKHVLVDEFQDTNTIQYELMKLFAKEGNVTIVGDPDQAIYGWRAADIENLQHMKKDYPNTVEVHLEQNYRSTGAILDASLAIVTQGESLQNKTRIQKGLYTAFGSGVPVTLKQTSNGFNEAEYIADEIKRLIAHTGNLLTFDDFAILRGHKFFERLEVKDVLGYLQLINNPQYHPAFVRVVNVPKRNIGEKTLRGIVDRAKEKGLSAMDMAERIADEEDSYYLSMPVNSRKNLVQFVDVIRKLRVQAKNGTRVPELIESLLEEIGYEAYLKRTHADSDTRWENVKELIAYSVTISQEQEAKNGTSAPANQSAAKNTQTAENASTSAAETNGASQDPRGKKRKAAGEASSETVDLEYAEEEETVVPVANNPAPVEADDSEDIEGTPLRVFLEASMLATDAQAQDENAVIPRVTICTVHAAKGLEWPVVFVPAVEKGVYPFIKSTEEAQVNEEMRLLYVAMTRAQGVLELTYADKRMAGKQEIPKELSPFVSACREDAKKTIFESEYPVISKKDREIIANVIGRKPLPEKETAEIIHAYIVSLPAGKRPWELPWQSDTNWRAGGAAFYHNSHNKEHRAQQYWDSEKDEYRLPDMEQGSLQSLSQTSGSQPVSVGFVSASQFRSQAGVPATQSLPSATMKASEKMRIASYSQPIFAGSQRASNEIAPQPFAFGKPADMSIPAANGDSQSSFRTAQSTQANNAILKNIGLPPPITALTSSSPAHTGFAPAGLNSFQNFSASSLASLKNLGVPDVKPVVLATPPKVAGPRAGQPLRRLGMGRPAPYGSTKPSF</sequence>
<accession>A0ACC2WXY7</accession>
<protein>
    <submittedName>
        <fullName evidence="1">Uncharacterized protein</fullName>
    </submittedName>
</protein>
<keyword evidence="2" id="KW-1185">Reference proteome</keyword>
<dbReference type="Proteomes" id="UP001234202">
    <property type="component" value="Unassembled WGS sequence"/>
</dbReference>
<proteinExistence type="predicted"/>
<name>A0ACC2WXY7_9TREE</name>
<reference evidence="1" key="1">
    <citation type="submission" date="2023-04" db="EMBL/GenBank/DDBJ databases">
        <title>Draft Genome sequencing of Naganishia species isolated from polar environments using Oxford Nanopore Technology.</title>
        <authorList>
            <person name="Leo P."/>
            <person name="Venkateswaran K."/>
        </authorList>
    </citation>
    <scope>NUCLEOTIDE SEQUENCE</scope>
    <source>
        <strain evidence="1">DBVPG 5303</strain>
    </source>
</reference>
<organism evidence="1 2">
    <name type="scientific">Naganishia onofrii</name>
    <dbReference type="NCBI Taxonomy" id="1851511"/>
    <lineage>
        <taxon>Eukaryota</taxon>
        <taxon>Fungi</taxon>
        <taxon>Dikarya</taxon>
        <taxon>Basidiomycota</taxon>
        <taxon>Agaricomycotina</taxon>
        <taxon>Tremellomycetes</taxon>
        <taxon>Filobasidiales</taxon>
        <taxon>Filobasidiaceae</taxon>
        <taxon>Naganishia</taxon>
    </lineage>
</organism>
<dbReference type="EMBL" id="JASBWV010000040">
    <property type="protein sequence ID" value="KAJ9116011.1"/>
    <property type="molecule type" value="Genomic_DNA"/>
</dbReference>
<evidence type="ECO:0000313" key="2">
    <source>
        <dbReference type="Proteomes" id="UP001234202"/>
    </source>
</evidence>